<accession>A0A1G7V244</accession>
<dbReference type="InterPro" id="IPR002328">
    <property type="entry name" value="ADH_Zn_CS"/>
</dbReference>
<name>A0A1G7V244_9RHOO</name>
<dbReference type="InterPro" id="IPR013149">
    <property type="entry name" value="ADH-like_C"/>
</dbReference>
<feature type="domain" description="Enoyl reductase (ER)" evidence="5">
    <location>
        <begin position="9"/>
        <end position="303"/>
    </location>
</feature>
<evidence type="ECO:0000259" key="5">
    <source>
        <dbReference type="SMART" id="SM00829"/>
    </source>
</evidence>
<dbReference type="SMART" id="SM00829">
    <property type="entry name" value="PKS_ER"/>
    <property type="match status" value="1"/>
</dbReference>
<dbReference type="InterPro" id="IPR020843">
    <property type="entry name" value="ER"/>
</dbReference>
<dbReference type="PANTHER" id="PTHR43401">
    <property type="entry name" value="L-THREONINE 3-DEHYDROGENASE"/>
    <property type="match status" value="1"/>
</dbReference>
<evidence type="ECO:0000256" key="3">
    <source>
        <dbReference type="ARBA" id="ARBA00023002"/>
    </source>
</evidence>
<dbReference type="Proteomes" id="UP000198607">
    <property type="component" value="Unassembled WGS sequence"/>
</dbReference>
<dbReference type="InterPro" id="IPR013154">
    <property type="entry name" value="ADH-like_N"/>
</dbReference>
<sequence>MLQVKMTEAFKMSFLDTPIPDIGDDDVLIRMKRVGVCGSDIQIYHGKHKYMSFPVVQGHEGAGVVAKVGSKVTGFREGDKVTVQPQVFCGECAPCRSGHPNVCKNLRVYGVHTGGMFSEYFAAPASKVLRLPETMSFDEGSLVEPTAVATGAIRRCGNITGTNVVVLGAGTIGNLVAQVAVASGARKVVITDINPTRLAIARDCGIHACIDTRGRKLKDVIMEEFGENEADIIIDCAGVKAIFNEAVAAARCSSKLVIVANYKEPVEVELPLFQRREVDMLGIMMYLREDFQRAIDLMTQKKIDTSRLISDHFNIRQMEAVYPHIDTHPESVMKVVIDIGE</sequence>
<dbReference type="Pfam" id="PF08240">
    <property type="entry name" value="ADH_N"/>
    <property type="match status" value="1"/>
</dbReference>
<comment type="cofactor">
    <cofactor evidence="4">
        <name>Zn(2+)</name>
        <dbReference type="ChEBI" id="CHEBI:29105"/>
    </cofactor>
</comment>
<dbReference type="PROSITE" id="PS00059">
    <property type="entry name" value="ADH_ZINC"/>
    <property type="match status" value="1"/>
</dbReference>
<proteinExistence type="inferred from homology"/>
<evidence type="ECO:0000256" key="4">
    <source>
        <dbReference type="RuleBase" id="RU361277"/>
    </source>
</evidence>
<protein>
    <submittedName>
        <fullName evidence="6">L-iditol 2-dehydrogenase</fullName>
    </submittedName>
</protein>
<organism evidence="6 7">
    <name type="scientific">Propionivibrio dicarboxylicus</name>
    <dbReference type="NCBI Taxonomy" id="83767"/>
    <lineage>
        <taxon>Bacteria</taxon>
        <taxon>Pseudomonadati</taxon>
        <taxon>Pseudomonadota</taxon>
        <taxon>Betaproteobacteria</taxon>
        <taxon>Rhodocyclales</taxon>
        <taxon>Rhodocyclaceae</taxon>
        <taxon>Propionivibrio</taxon>
    </lineage>
</organism>
<dbReference type="EMBL" id="FNCY01000001">
    <property type="protein sequence ID" value="SDG53892.1"/>
    <property type="molecule type" value="Genomic_DNA"/>
</dbReference>
<dbReference type="Gene3D" id="3.90.180.10">
    <property type="entry name" value="Medium-chain alcohol dehydrogenases, catalytic domain"/>
    <property type="match status" value="1"/>
</dbReference>
<keyword evidence="2 4" id="KW-0862">Zinc</keyword>
<keyword evidence="7" id="KW-1185">Reference proteome</keyword>
<evidence type="ECO:0000313" key="7">
    <source>
        <dbReference type="Proteomes" id="UP000198607"/>
    </source>
</evidence>
<dbReference type="GO" id="GO:0008270">
    <property type="term" value="F:zinc ion binding"/>
    <property type="evidence" value="ECO:0007669"/>
    <property type="project" value="InterPro"/>
</dbReference>
<dbReference type="SUPFAM" id="SSF51735">
    <property type="entry name" value="NAD(P)-binding Rossmann-fold domains"/>
    <property type="match status" value="1"/>
</dbReference>
<dbReference type="InterPro" id="IPR011032">
    <property type="entry name" value="GroES-like_sf"/>
</dbReference>
<dbReference type="GO" id="GO:0016616">
    <property type="term" value="F:oxidoreductase activity, acting on the CH-OH group of donors, NAD or NADP as acceptor"/>
    <property type="evidence" value="ECO:0007669"/>
    <property type="project" value="UniProtKB-ARBA"/>
</dbReference>
<dbReference type="PANTHER" id="PTHR43401:SF2">
    <property type="entry name" value="L-THREONINE 3-DEHYDROGENASE"/>
    <property type="match status" value="1"/>
</dbReference>
<dbReference type="InterPro" id="IPR036291">
    <property type="entry name" value="NAD(P)-bd_dom_sf"/>
</dbReference>
<dbReference type="AlphaFoldDB" id="A0A1G7V244"/>
<keyword evidence="3" id="KW-0560">Oxidoreductase</keyword>
<keyword evidence="1 4" id="KW-0479">Metal-binding</keyword>
<dbReference type="Pfam" id="PF00107">
    <property type="entry name" value="ADH_zinc_N"/>
    <property type="match status" value="1"/>
</dbReference>
<dbReference type="SUPFAM" id="SSF50129">
    <property type="entry name" value="GroES-like"/>
    <property type="match status" value="1"/>
</dbReference>
<dbReference type="STRING" id="83767.SAMN05660652_00068"/>
<evidence type="ECO:0000256" key="1">
    <source>
        <dbReference type="ARBA" id="ARBA00022723"/>
    </source>
</evidence>
<gene>
    <name evidence="6" type="ORF">SAMN05660652_00068</name>
</gene>
<dbReference type="InterPro" id="IPR050129">
    <property type="entry name" value="Zn_alcohol_dh"/>
</dbReference>
<comment type="similarity">
    <text evidence="4">Belongs to the zinc-containing alcohol dehydrogenase family.</text>
</comment>
<evidence type="ECO:0000256" key="2">
    <source>
        <dbReference type="ARBA" id="ARBA00022833"/>
    </source>
</evidence>
<reference evidence="6 7" key="1">
    <citation type="submission" date="2016-10" db="EMBL/GenBank/DDBJ databases">
        <authorList>
            <person name="de Groot N.N."/>
        </authorList>
    </citation>
    <scope>NUCLEOTIDE SEQUENCE [LARGE SCALE GENOMIC DNA]</scope>
    <source>
        <strain evidence="6 7">DSM 5885</strain>
    </source>
</reference>
<evidence type="ECO:0000313" key="6">
    <source>
        <dbReference type="EMBL" id="SDG53892.1"/>
    </source>
</evidence>
<dbReference type="Gene3D" id="3.40.50.720">
    <property type="entry name" value="NAD(P)-binding Rossmann-like Domain"/>
    <property type="match status" value="1"/>
</dbReference>